<dbReference type="InterPro" id="IPR014914">
    <property type="entry name" value="RES_dom"/>
</dbReference>
<evidence type="ECO:0000259" key="1">
    <source>
        <dbReference type="SMART" id="SM00953"/>
    </source>
</evidence>
<evidence type="ECO:0000313" key="2">
    <source>
        <dbReference type="EMBL" id="MDH6284620.1"/>
    </source>
</evidence>
<accession>A0ABT6MK75</accession>
<sequence>MAPSLPHPPSADVLRAAGIDHDEYFDLSTDTVIWRAHRTSGDHVLPWNQLRTYGPLLRFDPHPRRRGDHPRHGVWYGADDVPGALAEMFQATRVIDRTAGTPYLTGLRFIRPLRLLDVGGFGDGRWPTRVGGNFAIGTAAHGITQHWARAIHAAHPGLDGLVYRGRFAGGLCLALFSPAAAAFPPAPELSLPLDHPALASRLAGGARRIGYSLA</sequence>
<organism evidence="2 3">
    <name type="scientific">Prescottella agglutinans</name>
    <dbReference type="NCBI Taxonomy" id="1644129"/>
    <lineage>
        <taxon>Bacteria</taxon>
        <taxon>Bacillati</taxon>
        <taxon>Actinomycetota</taxon>
        <taxon>Actinomycetes</taxon>
        <taxon>Mycobacteriales</taxon>
        <taxon>Nocardiaceae</taxon>
        <taxon>Prescottella</taxon>
    </lineage>
</organism>
<comment type="caution">
    <text evidence="2">The sequence shown here is derived from an EMBL/GenBank/DDBJ whole genome shotgun (WGS) entry which is preliminary data.</text>
</comment>
<dbReference type="SMART" id="SM00953">
    <property type="entry name" value="RES"/>
    <property type="match status" value="1"/>
</dbReference>
<name>A0ABT6MK75_9NOCA</name>
<dbReference type="Pfam" id="PF08808">
    <property type="entry name" value="RES"/>
    <property type="match status" value="1"/>
</dbReference>
<dbReference type="EMBL" id="JARXVC010000024">
    <property type="protein sequence ID" value="MDH6284620.1"/>
    <property type="molecule type" value="Genomic_DNA"/>
</dbReference>
<reference evidence="2 3" key="1">
    <citation type="submission" date="2023-04" db="EMBL/GenBank/DDBJ databases">
        <title>Forest soil microbial communities from Buena Vista Peninsula, Colon Province, Panama.</title>
        <authorList>
            <person name="Bouskill N."/>
        </authorList>
    </citation>
    <scope>NUCLEOTIDE SEQUENCE [LARGE SCALE GENOMIC DNA]</scope>
    <source>
        <strain evidence="2 3">CFH S0262</strain>
    </source>
</reference>
<dbReference type="RefSeq" id="WP_280763832.1">
    <property type="nucleotide sequence ID" value="NZ_JARXVC010000024.1"/>
</dbReference>
<gene>
    <name evidence="2" type="ORF">M2280_005881</name>
</gene>
<evidence type="ECO:0000313" key="3">
    <source>
        <dbReference type="Proteomes" id="UP001160334"/>
    </source>
</evidence>
<feature type="domain" description="RES" evidence="1">
    <location>
        <begin position="55"/>
        <end position="187"/>
    </location>
</feature>
<dbReference type="Proteomes" id="UP001160334">
    <property type="component" value="Unassembled WGS sequence"/>
</dbReference>
<protein>
    <recommendedName>
        <fullName evidence="1">RES domain-containing protein</fullName>
    </recommendedName>
</protein>
<keyword evidence="3" id="KW-1185">Reference proteome</keyword>
<proteinExistence type="predicted"/>